<feature type="non-terminal residue" evidence="2">
    <location>
        <position position="1"/>
    </location>
</feature>
<evidence type="ECO:0000256" key="1">
    <source>
        <dbReference type="SAM" id="MobiDB-lite"/>
    </source>
</evidence>
<sequence length="57" mass="6347">SDDQHSDDQHSDDQHSDDQDGNDQEVPTDNVYRISSPPPILSSQSHCDMEIATFSMA</sequence>
<dbReference type="AlphaFoldDB" id="A0A9X0CTJ7"/>
<feature type="compositionally biased region" description="Basic and acidic residues" evidence="1">
    <location>
        <begin position="1"/>
        <end position="18"/>
    </location>
</feature>
<comment type="caution">
    <text evidence="2">The sequence shown here is derived from an EMBL/GenBank/DDBJ whole genome shotgun (WGS) entry which is preliminary data.</text>
</comment>
<name>A0A9X0CTJ7_9CNID</name>
<evidence type="ECO:0000313" key="3">
    <source>
        <dbReference type="Proteomes" id="UP001163046"/>
    </source>
</evidence>
<evidence type="ECO:0000313" key="2">
    <source>
        <dbReference type="EMBL" id="KAJ7375552.1"/>
    </source>
</evidence>
<proteinExistence type="predicted"/>
<accession>A0A9X0CTJ7</accession>
<dbReference type="Proteomes" id="UP001163046">
    <property type="component" value="Unassembled WGS sequence"/>
</dbReference>
<dbReference type="EMBL" id="MU826737">
    <property type="protein sequence ID" value="KAJ7375552.1"/>
    <property type="molecule type" value="Genomic_DNA"/>
</dbReference>
<reference evidence="2" key="1">
    <citation type="submission" date="2023-01" db="EMBL/GenBank/DDBJ databases">
        <title>Genome assembly of the deep-sea coral Lophelia pertusa.</title>
        <authorList>
            <person name="Herrera S."/>
            <person name="Cordes E."/>
        </authorList>
    </citation>
    <scope>NUCLEOTIDE SEQUENCE</scope>
    <source>
        <strain evidence="2">USNM1676648</strain>
        <tissue evidence="2">Polyp</tissue>
    </source>
</reference>
<keyword evidence="3" id="KW-1185">Reference proteome</keyword>
<organism evidence="2 3">
    <name type="scientific">Desmophyllum pertusum</name>
    <dbReference type="NCBI Taxonomy" id="174260"/>
    <lineage>
        <taxon>Eukaryota</taxon>
        <taxon>Metazoa</taxon>
        <taxon>Cnidaria</taxon>
        <taxon>Anthozoa</taxon>
        <taxon>Hexacorallia</taxon>
        <taxon>Scleractinia</taxon>
        <taxon>Caryophylliina</taxon>
        <taxon>Caryophylliidae</taxon>
        <taxon>Desmophyllum</taxon>
    </lineage>
</organism>
<gene>
    <name evidence="2" type="ORF">OS493_040472</name>
</gene>
<feature type="region of interest" description="Disordered" evidence="1">
    <location>
        <begin position="1"/>
        <end position="47"/>
    </location>
</feature>
<protein>
    <submittedName>
        <fullName evidence="2">Uncharacterized protein</fullName>
    </submittedName>
</protein>